<dbReference type="PANTHER" id="PTHR33121:SF70">
    <property type="entry name" value="SIGNALING PROTEIN YKOW"/>
    <property type="match status" value="1"/>
</dbReference>
<organism evidence="2 3">
    <name type="scientific">Subtercola frigoramans</name>
    <dbReference type="NCBI Taxonomy" id="120298"/>
    <lineage>
        <taxon>Bacteria</taxon>
        <taxon>Bacillati</taxon>
        <taxon>Actinomycetota</taxon>
        <taxon>Actinomycetes</taxon>
        <taxon>Micrococcales</taxon>
        <taxon>Microbacteriaceae</taxon>
        <taxon>Subtercola</taxon>
    </lineage>
</organism>
<accession>A0ABS2L105</accession>
<comment type="caution">
    <text evidence="2">The sequence shown here is derived from an EMBL/GenBank/DDBJ whole genome shotgun (WGS) entry which is preliminary data.</text>
</comment>
<feature type="domain" description="EAL" evidence="1">
    <location>
        <begin position="1"/>
        <end position="152"/>
    </location>
</feature>
<dbReference type="InterPro" id="IPR001633">
    <property type="entry name" value="EAL_dom"/>
</dbReference>
<evidence type="ECO:0000259" key="1">
    <source>
        <dbReference type="PROSITE" id="PS50883"/>
    </source>
</evidence>
<reference evidence="2 3" key="1">
    <citation type="submission" date="2021-01" db="EMBL/GenBank/DDBJ databases">
        <title>Sequencing the genomes of 1000 actinobacteria strains.</title>
        <authorList>
            <person name="Klenk H.-P."/>
        </authorList>
    </citation>
    <scope>NUCLEOTIDE SEQUENCE [LARGE SCALE GENOMIC DNA]</scope>
    <source>
        <strain evidence="2 3">DSM 13057</strain>
    </source>
</reference>
<dbReference type="EMBL" id="JAFBBU010000001">
    <property type="protein sequence ID" value="MBM7470742.1"/>
    <property type="molecule type" value="Genomic_DNA"/>
</dbReference>
<dbReference type="SMART" id="SM00052">
    <property type="entry name" value="EAL"/>
    <property type="match status" value="1"/>
</dbReference>
<evidence type="ECO:0000313" key="2">
    <source>
        <dbReference type="EMBL" id="MBM7470742.1"/>
    </source>
</evidence>
<sequence>MKHDFIETVARILKDYAVPPALVTFELTESQFLADTLHIVAQLHRLRELGIGVSLDDFGIGNSSLIQLYDLPLTELKIDQAFIRKDGPAGEALIGGLVALAHQLNLTVVTEGIETSQQFDIIRKLGSDRIQGYLIAHPMSHRDLTSFLADRSH</sequence>
<keyword evidence="3" id="KW-1185">Reference proteome</keyword>
<proteinExistence type="predicted"/>
<gene>
    <name evidence="2" type="ORF">JOE66_000376</name>
</gene>
<dbReference type="SUPFAM" id="SSF141868">
    <property type="entry name" value="EAL domain-like"/>
    <property type="match status" value="1"/>
</dbReference>
<name>A0ABS2L105_9MICO</name>
<evidence type="ECO:0000313" key="3">
    <source>
        <dbReference type="Proteomes" id="UP000776164"/>
    </source>
</evidence>
<dbReference type="Gene3D" id="3.20.20.450">
    <property type="entry name" value="EAL domain"/>
    <property type="match status" value="1"/>
</dbReference>
<dbReference type="Pfam" id="PF00563">
    <property type="entry name" value="EAL"/>
    <property type="match status" value="1"/>
</dbReference>
<dbReference type="InterPro" id="IPR035919">
    <property type="entry name" value="EAL_sf"/>
</dbReference>
<dbReference type="PANTHER" id="PTHR33121">
    <property type="entry name" value="CYCLIC DI-GMP PHOSPHODIESTERASE PDEF"/>
    <property type="match status" value="1"/>
</dbReference>
<dbReference type="Proteomes" id="UP000776164">
    <property type="component" value="Unassembled WGS sequence"/>
</dbReference>
<dbReference type="CDD" id="cd01948">
    <property type="entry name" value="EAL"/>
    <property type="match status" value="1"/>
</dbReference>
<dbReference type="PROSITE" id="PS50883">
    <property type="entry name" value="EAL"/>
    <property type="match status" value="1"/>
</dbReference>
<protein>
    <submittedName>
        <fullName evidence="2">EAL domain-containing protein (Putative c-di-GMP-specific phosphodiesterase class I)</fullName>
    </submittedName>
</protein>
<dbReference type="InterPro" id="IPR050706">
    <property type="entry name" value="Cyclic-di-GMP_PDE-like"/>
</dbReference>